<dbReference type="EMBL" id="SRIO01000041">
    <property type="protein sequence ID" value="TFZ81170.1"/>
    <property type="molecule type" value="Genomic_DNA"/>
</dbReference>
<dbReference type="RefSeq" id="WP_135282953.1">
    <property type="nucleotide sequence ID" value="NZ_SRIO01000041.1"/>
</dbReference>
<feature type="non-terminal residue" evidence="1">
    <location>
        <position position="1"/>
    </location>
</feature>
<dbReference type="Proteomes" id="UP000297890">
    <property type="component" value="Unassembled WGS sequence"/>
</dbReference>
<dbReference type="NCBIfam" id="NF032893">
    <property type="entry name" value="tail-700"/>
    <property type="match status" value="1"/>
</dbReference>
<protein>
    <submittedName>
        <fullName evidence="1">PLxRFG domain-containing protein</fullName>
    </submittedName>
</protein>
<evidence type="ECO:0000313" key="2">
    <source>
        <dbReference type="Proteomes" id="UP000297890"/>
    </source>
</evidence>
<reference evidence="1 2" key="1">
    <citation type="journal article" date="2019" name="ISME J.">
        <title>Candidatus Macondimonas diazotrophica, a novel gammaproteobacterial genus dominating crude-oil-contaminated coastal sediments.</title>
        <authorList>
            <person name="Karthikeyan S."/>
            <person name="Konstantinidis K."/>
        </authorList>
    </citation>
    <scope>NUCLEOTIDE SEQUENCE [LARGE SCALE GENOMIC DNA]</scope>
    <source>
        <strain evidence="1 2">KTK01</strain>
    </source>
</reference>
<comment type="caution">
    <text evidence="1">The sequence shown here is derived from an EMBL/GenBank/DDBJ whole genome shotgun (WGS) entry which is preliminary data.</text>
</comment>
<gene>
    <name evidence="1" type="ORF">E4680_13535</name>
</gene>
<proteinExistence type="predicted"/>
<evidence type="ECO:0000313" key="1">
    <source>
        <dbReference type="EMBL" id="TFZ81170.1"/>
    </source>
</evidence>
<name>A0A4Z0F4N5_9GAMM</name>
<dbReference type="AlphaFoldDB" id="A0A4Z0F4N5"/>
<organism evidence="1 2">
    <name type="scientific">Candidatus Macondimonas diazotrophica</name>
    <dbReference type="NCBI Taxonomy" id="2305248"/>
    <lineage>
        <taxon>Bacteria</taxon>
        <taxon>Pseudomonadati</taxon>
        <taxon>Pseudomonadota</taxon>
        <taxon>Gammaproteobacteria</taxon>
        <taxon>Chromatiales</taxon>
        <taxon>Ectothiorhodospiraceae</taxon>
        <taxon>Candidatus Macondimonas</taxon>
    </lineage>
</organism>
<keyword evidence="2" id="KW-1185">Reference proteome</keyword>
<accession>A0A4Z0F4N5</accession>
<sequence>SDAGLLDTTGGTEGFFKEVKSQVMQRAVGPAWLETAIANVAEDPDNPEATRKFIADLRSLYLDSLPDRSTARVMAHRKGRQGYSTDMVRSYAHRMLIAANHIAGLAVAPVRQETFREIEGAITAAQVTRGVDVSALERMQVVADEFKQRDLDTADPIPRSPMMSMLRAVSHVFFLGLSPAYVLMNVMQVGVLGVPELAKRFGAKKATSAVAAALPDAIKVVRAALREGYKTGGLVGASEMVITSEVLANAGLSPERVNYLVEMMGTGKLDIGTVTREMGRLAAGEVTSDRTVRLNSGLKVLTSFTLMSEILARTTVALAARDLHGAKGIATYASRVIDNSMLNYNAYAIGRATGAKGVLGGLTPVALQFHQYSFQALGRLITETYNAFSRSQGVTDEQRAEAQRFLKSHVAAITLLAGTMGLPFMTVAARLSDMLCEMFGDQPCDTKASLRNFTHDVFGADIEPIVSRGILRVIGGDLSSRVGEADLLPFSRFLADRRTLDEKLRDPLLSISGATGGMLSNIVSGAQKVADGDWLGGVQAMMPTALRGPVKAYSLSTKGFTDNSGVTLPMEPTATDKLVALLGIQPGKEADFMQASRAQRQRTSILSRELSVIRKNIVKAIEQQDREKLREWGRKAAEFQQANPTVDIMQGVTSSLRQRQRMSALSTVGILPGANVRDIGIQERTRFFQPGAQ</sequence>